<comment type="caution">
    <text evidence="5">The sequence shown here is derived from an EMBL/GenBank/DDBJ whole genome shotgun (WGS) entry which is preliminary data.</text>
</comment>
<dbReference type="PROSITE" id="PS50043">
    <property type="entry name" value="HTH_LUXR_2"/>
    <property type="match status" value="1"/>
</dbReference>
<evidence type="ECO:0000256" key="3">
    <source>
        <dbReference type="ARBA" id="ARBA00023163"/>
    </source>
</evidence>
<dbReference type="Gene3D" id="1.10.10.10">
    <property type="entry name" value="Winged helix-like DNA-binding domain superfamily/Winged helix DNA-binding domain"/>
    <property type="match status" value="1"/>
</dbReference>
<keyword evidence="1" id="KW-0805">Transcription regulation</keyword>
<organism evidence="5 6">
    <name type="scientific">Paraburkholderia domus</name>
    <dbReference type="NCBI Taxonomy" id="2793075"/>
    <lineage>
        <taxon>Bacteria</taxon>
        <taxon>Pseudomonadati</taxon>
        <taxon>Pseudomonadota</taxon>
        <taxon>Betaproteobacteria</taxon>
        <taxon>Burkholderiales</taxon>
        <taxon>Burkholderiaceae</taxon>
        <taxon>Paraburkholderia</taxon>
    </lineage>
</organism>
<dbReference type="EMBL" id="CAJNAS010000024">
    <property type="protein sequence ID" value="CAE6952360.1"/>
    <property type="molecule type" value="Genomic_DNA"/>
</dbReference>
<evidence type="ECO:0000256" key="1">
    <source>
        <dbReference type="ARBA" id="ARBA00023015"/>
    </source>
</evidence>
<dbReference type="PROSITE" id="PS00622">
    <property type="entry name" value="HTH_LUXR_1"/>
    <property type="match status" value="1"/>
</dbReference>
<keyword evidence="2" id="KW-0238">DNA-binding</keyword>
<dbReference type="GO" id="GO:0003677">
    <property type="term" value="F:DNA binding"/>
    <property type="evidence" value="ECO:0007669"/>
    <property type="project" value="UniProtKB-KW"/>
</dbReference>
<evidence type="ECO:0000256" key="2">
    <source>
        <dbReference type="ARBA" id="ARBA00023125"/>
    </source>
</evidence>
<protein>
    <recommendedName>
        <fullName evidence="4">HTH luxR-type domain-containing protein</fullName>
    </recommendedName>
</protein>
<dbReference type="Proteomes" id="UP000675121">
    <property type="component" value="Unassembled WGS sequence"/>
</dbReference>
<feature type="domain" description="HTH luxR-type" evidence="4">
    <location>
        <begin position="207"/>
        <end position="272"/>
    </location>
</feature>
<keyword evidence="3" id="KW-0804">Transcription</keyword>
<evidence type="ECO:0000313" key="6">
    <source>
        <dbReference type="Proteomes" id="UP000675121"/>
    </source>
</evidence>
<gene>
    <name evidence="5" type="ORF">R70211_06343</name>
</gene>
<dbReference type="AlphaFoldDB" id="A0A9N8N4S6"/>
<evidence type="ECO:0000313" key="5">
    <source>
        <dbReference type="EMBL" id="CAE6952360.1"/>
    </source>
</evidence>
<name>A0A9N8N4S6_9BURK</name>
<dbReference type="InterPro" id="IPR036388">
    <property type="entry name" value="WH-like_DNA-bd_sf"/>
</dbReference>
<accession>A0A9N8N4S6</accession>
<dbReference type="InterPro" id="IPR000792">
    <property type="entry name" value="Tscrpt_reg_LuxR_C"/>
</dbReference>
<dbReference type="SUPFAM" id="SSF46894">
    <property type="entry name" value="C-terminal effector domain of the bipartite response regulators"/>
    <property type="match status" value="1"/>
</dbReference>
<dbReference type="InterPro" id="IPR016032">
    <property type="entry name" value="Sig_transdc_resp-reg_C-effctor"/>
</dbReference>
<dbReference type="PANTHER" id="PTHR44688">
    <property type="entry name" value="DNA-BINDING TRANSCRIPTIONAL ACTIVATOR DEVR_DOSR"/>
    <property type="match status" value="1"/>
</dbReference>
<dbReference type="SMART" id="SM00421">
    <property type="entry name" value="HTH_LUXR"/>
    <property type="match status" value="1"/>
</dbReference>
<keyword evidence="6" id="KW-1185">Reference proteome</keyword>
<dbReference type="GO" id="GO:0006355">
    <property type="term" value="P:regulation of DNA-templated transcription"/>
    <property type="evidence" value="ECO:0007669"/>
    <property type="project" value="InterPro"/>
</dbReference>
<sequence>MDSMKTAHPSADILLSQLVLTTEALGPAVEAVGSTQFLPALYEGLLRFVDIDALHLDYEQSSPAGRRIGWIGSYGSNPGLVQQTMELYYRSYANDDPTYGEGTQGKEVQLLQVSAQRVDTELRRAFFDIGDIHDECVVGSDVQGVVYGMSVCRTRRLPPFSLKELSVVKHLATLVLPLAALHKRLAGAVSTDAGTAGIPDSLLAQWLGQSRAKLTSREAAVCSAFIQGMTTQAVALSMGVKPSSVETYAKRAFAKLEIGSRRQLLASFVKSVPFRDQSLHV</sequence>
<reference evidence="5" key="1">
    <citation type="submission" date="2021-02" db="EMBL/GenBank/DDBJ databases">
        <authorList>
            <person name="Vanwijnsberghe S."/>
        </authorList>
    </citation>
    <scope>NUCLEOTIDE SEQUENCE</scope>
    <source>
        <strain evidence="5">R-70211</strain>
    </source>
</reference>
<proteinExistence type="predicted"/>
<dbReference type="PANTHER" id="PTHR44688:SF16">
    <property type="entry name" value="DNA-BINDING TRANSCRIPTIONAL ACTIVATOR DEVR_DOSR"/>
    <property type="match status" value="1"/>
</dbReference>
<dbReference type="Pfam" id="PF00196">
    <property type="entry name" value="GerE"/>
    <property type="match status" value="1"/>
</dbReference>
<evidence type="ECO:0000259" key="4">
    <source>
        <dbReference type="PROSITE" id="PS50043"/>
    </source>
</evidence>